<proteinExistence type="predicted"/>
<sequence length="148" mass="15431">MATVIDALVVTLGLDGRGVTKGQQAVTGDMRRVEKQADHTGKTVADSGKAMGDSFRSVRTELLGLFALMTAGRGLKDFISSTTASNVAAGQLSHNLGMSTQSLTAWQKVAESTGGSASDMSSSLQSVVSQFQTIEGRRNLAHPVSSRS</sequence>
<dbReference type="RefSeq" id="WP_171790019.1">
    <property type="nucleotide sequence ID" value="NZ_JABJWD010000020.1"/>
</dbReference>
<evidence type="ECO:0000313" key="2">
    <source>
        <dbReference type="Proteomes" id="UP001526337"/>
    </source>
</evidence>
<gene>
    <name evidence="1" type="ORF">NO263_07520</name>
</gene>
<comment type="caution">
    <text evidence="1">The sequence shown here is derived from an EMBL/GenBank/DDBJ whole genome shotgun (WGS) entry which is preliminary data.</text>
</comment>
<organism evidence="1 2">
    <name type="scientific">Gluconacetobacter entanii</name>
    <dbReference type="NCBI Taxonomy" id="108528"/>
    <lineage>
        <taxon>Bacteria</taxon>
        <taxon>Pseudomonadati</taxon>
        <taxon>Pseudomonadota</taxon>
        <taxon>Alphaproteobacteria</taxon>
        <taxon>Acetobacterales</taxon>
        <taxon>Acetobacteraceae</taxon>
        <taxon>Gluconacetobacter</taxon>
    </lineage>
</organism>
<name>A0ABT3K4U3_9PROT</name>
<accession>A0ABT3K4U3</accession>
<dbReference type="Proteomes" id="UP001526337">
    <property type="component" value="Unassembled WGS sequence"/>
</dbReference>
<reference evidence="1 2" key="1">
    <citation type="submission" date="2022-07" db="EMBL/GenBank/DDBJ databases">
        <title>Genome stability of Gluconacetobacter entanii AV429.</title>
        <authorList>
            <person name="Trcek J."/>
            <person name="Cepec E."/>
        </authorList>
    </citation>
    <scope>NUCLEOTIDE SEQUENCE [LARGE SCALE GENOMIC DNA]</scope>
    <source>
        <strain evidence="1 2">AV429_2022</strain>
    </source>
</reference>
<dbReference type="EMBL" id="JANGSQ010000099">
    <property type="protein sequence ID" value="MCW4590425.1"/>
    <property type="molecule type" value="Genomic_DNA"/>
</dbReference>
<evidence type="ECO:0000313" key="1">
    <source>
        <dbReference type="EMBL" id="MCW4590425.1"/>
    </source>
</evidence>
<protein>
    <submittedName>
        <fullName evidence="1">Uncharacterized protein</fullName>
    </submittedName>
</protein>
<keyword evidence="2" id="KW-1185">Reference proteome</keyword>